<reference evidence="9" key="1">
    <citation type="journal article" date="2015" name="Nature">
        <title>Complex archaea that bridge the gap between prokaryotes and eukaryotes.</title>
        <authorList>
            <person name="Spang A."/>
            <person name="Saw J.H."/>
            <person name="Jorgensen S.L."/>
            <person name="Zaremba-Niedzwiedzka K."/>
            <person name="Martijn J."/>
            <person name="Lind A.E."/>
            <person name="van Eijk R."/>
            <person name="Schleper C."/>
            <person name="Guy L."/>
            <person name="Ettema T.J."/>
        </authorList>
    </citation>
    <scope>NUCLEOTIDE SEQUENCE</scope>
</reference>
<keyword evidence="5 8" id="KW-0812">Transmembrane</keyword>
<dbReference type="AlphaFoldDB" id="A0A0F9N897"/>
<comment type="subcellular location">
    <subcellularLocation>
        <location evidence="1">Cell inner membrane</location>
        <topology evidence="1">Single-pass membrane protein</topology>
    </subcellularLocation>
</comment>
<feature type="transmembrane region" description="Helical" evidence="8">
    <location>
        <begin position="12"/>
        <end position="36"/>
    </location>
</feature>
<keyword evidence="7 8" id="KW-0472">Membrane</keyword>
<gene>
    <name evidence="9" type="ORF">LCGC14_1293450</name>
</gene>
<evidence type="ECO:0000256" key="3">
    <source>
        <dbReference type="ARBA" id="ARBA00022481"/>
    </source>
</evidence>
<keyword evidence="6 8" id="KW-1133">Transmembrane helix</keyword>
<evidence type="ECO:0000256" key="8">
    <source>
        <dbReference type="SAM" id="Phobius"/>
    </source>
</evidence>
<evidence type="ECO:0000256" key="2">
    <source>
        <dbReference type="ARBA" id="ARBA00022475"/>
    </source>
</evidence>
<name>A0A0F9N897_9ZZZZ</name>
<dbReference type="InterPro" id="IPR045584">
    <property type="entry name" value="Pilin-like"/>
</dbReference>
<evidence type="ECO:0000256" key="7">
    <source>
        <dbReference type="ARBA" id="ARBA00023136"/>
    </source>
</evidence>
<dbReference type="GO" id="GO:0015627">
    <property type="term" value="C:type II protein secretion system complex"/>
    <property type="evidence" value="ECO:0007669"/>
    <property type="project" value="InterPro"/>
</dbReference>
<comment type="caution">
    <text evidence="9">The sequence shown here is derived from an EMBL/GenBank/DDBJ whole genome shotgun (WGS) entry which is preliminary data.</text>
</comment>
<sequence length="176" mass="19308">MTQQAHRDTEAGLTLVEVLVALALFSLIGLSGFTMLDNILRVQSGTQGRLERLGQIDRALVVFSRDLQESDSGSVRQDENGVTMNRAGTGLLSYQARSNVFLRSLSRRNFAQQMIDGVNSIRLRSLDSAGTWHESWPIEQTQSLGLIPTLKAVELQLDLREGTISRLVDVPAGAAE</sequence>
<keyword evidence="4" id="KW-0997">Cell inner membrane</keyword>
<accession>A0A0F9N897</accession>
<keyword evidence="2" id="KW-1003">Cell membrane</keyword>
<dbReference type="Pfam" id="PF11612">
    <property type="entry name" value="T2SSJ"/>
    <property type="match status" value="1"/>
</dbReference>
<dbReference type="InterPro" id="IPR010055">
    <property type="entry name" value="T2SS_protein-GspJ"/>
</dbReference>
<dbReference type="PANTHER" id="PTHR39583:SF2">
    <property type="entry name" value="TYPE II SECRETION SYSTEM PROTEIN J"/>
    <property type="match status" value="1"/>
</dbReference>
<dbReference type="GO" id="GO:0015628">
    <property type="term" value="P:protein secretion by the type II secretion system"/>
    <property type="evidence" value="ECO:0007669"/>
    <property type="project" value="InterPro"/>
</dbReference>
<dbReference type="EMBL" id="LAZR01007477">
    <property type="protein sequence ID" value="KKM85010.1"/>
    <property type="molecule type" value="Genomic_DNA"/>
</dbReference>
<keyword evidence="3" id="KW-0488">Methylation</keyword>
<organism evidence="9">
    <name type="scientific">marine sediment metagenome</name>
    <dbReference type="NCBI Taxonomy" id="412755"/>
    <lineage>
        <taxon>unclassified sequences</taxon>
        <taxon>metagenomes</taxon>
        <taxon>ecological metagenomes</taxon>
    </lineage>
</organism>
<proteinExistence type="predicted"/>
<evidence type="ECO:0000256" key="4">
    <source>
        <dbReference type="ARBA" id="ARBA00022519"/>
    </source>
</evidence>
<evidence type="ECO:0008006" key="10">
    <source>
        <dbReference type="Google" id="ProtNLM"/>
    </source>
</evidence>
<dbReference type="SUPFAM" id="SSF54523">
    <property type="entry name" value="Pili subunits"/>
    <property type="match status" value="1"/>
</dbReference>
<protein>
    <recommendedName>
        <fullName evidence="10">Type II secretion system protein J</fullName>
    </recommendedName>
</protein>
<dbReference type="GO" id="GO:0005886">
    <property type="term" value="C:plasma membrane"/>
    <property type="evidence" value="ECO:0007669"/>
    <property type="project" value="UniProtKB-SubCell"/>
</dbReference>
<dbReference type="PANTHER" id="PTHR39583">
    <property type="entry name" value="TYPE II SECRETION SYSTEM PROTEIN J-RELATED"/>
    <property type="match status" value="1"/>
</dbReference>
<evidence type="ECO:0000256" key="6">
    <source>
        <dbReference type="ARBA" id="ARBA00022989"/>
    </source>
</evidence>
<evidence type="ECO:0000313" key="9">
    <source>
        <dbReference type="EMBL" id="KKM85010.1"/>
    </source>
</evidence>
<evidence type="ECO:0000256" key="1">
    <source>
        <dbReference type="ARBA" id="ARBA00004377"/>
    </source>
</evidence>
<dbReference type="InterPro" id="IPR051621">
    <property type="entry name" value="T2SS_protein_J"/>
</dbReference>
<evidence type="ECO:0000256" key="5">
    <source>
        <dbReference type="ARBA" id="ARBA00022692"/>
    </source>
</evidence>